<reference evidence="1 2" key="1">
    <citation type="submission" date="2018-03" db="EMBL/GenBank/DDBJ databases">
        <title>Lachnoclostridium SNUG30386 gen.nov., sp.nov., isolated from human faeces.</title>
        <authorList>
            <person name="Seo B."/>
            <person name="Jeon K."/>
            <person name="Ko G."/>
        </authorList>
    </citation>
    <scope>NUCLEOTIDE SEQUENCE [LARGE SCALE GENOMIC DNA]</scope>
    <source>
        <strain evidence="1 2">SNUG30386</strain>
    </source>
</reference>
<organism evidence="1 2">
    <name type="scientific">Clostridium fessum</name>
    <dbReference type="NCBI Taxonomy" id="2126740"/>
    <lineage>
        <taxon>Bacteria</taxon>
        <taxon>Bacillati</taxon>
        <taxon>Bacillota</taxon>
        <taxon>Clostridia</taxon>
        <taxon>Eubacteriales</taxon>
        <taxon>Clostridiaceae</taxon>
        <taxon>Clostridium</taxon>
    </lineage>
</organism>
<evidence type="ECO:0008006" key="3">
    <source>
        <dbReference type="Google" id="ProtNLM"/>
    </source>
</evidence>
<evidence type="ECO:0000313" key="2">
    <source>
        <dbReference type="Proteomes" id="UP000241048"/>
    </source>
</evidence>
<dbReference type="Proteomes" id="UP000241048">
    <property type="component" value="Unassembled WGS sequence"/>
</dbReference>
<sequence length="141" mass="14559">MKKVVIIDGQGGRMGRALVEEIQKLCPGQPLLALGANTTATAAMMKAGAAMGATGENPVLVACRDADLIIGPIGIVIADSLLGEITPAMAAAIGQSRAQKILIPVSGSSYCRHILVGTQNLPMNEYIHLAAEEAAAYLNHI</sequence>
<comment type="caution">
    <text evidence="1">The sequence shown here is derived from an EMBL/GenBank/DDBJ whole genome shotgun (WGS) entry which is preliminary data.</text>
</comment>
<dbReference type="EMBL" id="PYLO01000002">
    <property type="protein sequence ID" value="PST37445.1"/>
    <property type="molecule type" value="Genomic_DNA"/>
</dbReference>
<dbReference type="AlphaFoldDB" id="A0A2T3FQA1"/>
<protein>
    <recommendedName>
        <fullName evidence="3">DUF3842 domain-containing protein</fullName>
    </recommendedName>
</protein>
<evidence type="ECO:0000313" key="1">
    <source>
        <dbReference type="EMBL" id="PST37445.1"/>
    </source>
</evidence>
<accession>A0A2T3FQA1</accession>
<dbReference type="RefSeq" id="WP_107000574.1">
    <property type="nucleotide sequence ID" value="NZ_DBFBUD010000027.1"/>
</dbReference>
<proteinExistence type="predicted"/>
<keyword evidence="2" id="KW-1185">Reference proteome</keyword>
<dbReference type="Pfam" id="PF12953">
    <property type="entry name" value="DUF3842"/>
    <property type="match status" value="1"/>
</dbReference>
<gene>
    <name evidence="1" type="ORF">C7U56_05910</name>
</gene>
<dbReference type="InterPro" id="IPR024208">
    <property type="entry name" value="DUF3842"/>
</dbReference>
<name>A0A2T3FQA1_9CLOT</name>